<keyword evidence="2 6" id="KW-0813">Transport</keyword>
<dbReference type="PANTHER" id="PTHR30177:SF33">
    <property type="entry name" value="POSSIBLE OSMOPROTECTANT (GLYCINE BETAINE_CARNITINE_CHOLINE_L-PROLINE) TRANSPORT INTEGRAL MEMBRANE PROTEIN ABC TRANSPORTER PROZ"/>
    <property type="match status" value="1"/>
</dbReference>
<dbReference type="GO" id="GO:0055085">
    <property type="term" value="P:transmembrane transport"/>
    <property type="evidence" value="ECO:0007669"/>
    <property type="project" value="InterPro"/>
</dbReference>
<dbReference type="InterPro" id="IPR000515">
    <property type="entry name" value="MetI-like"/>
</dbReference>
<evidence type="ECO:0000256" key="6">
    <source>
        <dbReference type="RuleBase" id="RU363032"/>
    </source>
</evidence>
<dbReference type="AlphaFoldDB" id="A0A1M6TJA6"/>
<feature type="transmembrane region" description="Helical" evidence="6">
    <location>
        <begin position="56"/>
        <end position="78"/>
    </location>
</feature>
<organism evidence="8 9">
    <name type="scientific">Pseudonocardia thermophila</name>
    <dbReference type="NCBI Taxonomy" id="1848"/>
    <lineage>
        <taxon>Bacteria</taxon>
        <taxon>Bacillati</taxon>
        <taxon>Actinomycetota</taxon>
        <taxon>Actinomycetes</taxon>
        <taxon>Pseudonocardiales</taxon>
        <taxon>Pseudonocardiaceae</taxon>
        <taxon>Pseudonocardia</taxon>
    </lineage>
</organism>
<name>A0A1M6TJA6_PSETH</name>
<reference evidence="8 9" key="1">
    <citation type="submission" date="2016-11" db="EMBL/GenBank/DDBJ databases">
        <authorList>
            <person name="Jaros S."/>
            <person name="Januszkiewicz K."/>
            <person name="Wedrychowicz H."/>
        </authorList>
    </citation>
    <scope>NUCLEOTIDE SEQUENCE [LARGE SCALE GENOMIC DNA]</scope>
    <source>
        <strain evidence="8 9">DSM 43832</strain>
    </source>
</reference>
<keyword evidence="3 6" id="KW-0812">Transmembrane</keyword>
<dbReference type="STRING" id="1848.SAMN05443637_10869"/>
<feature type="transmembrane region" description="Helical" evidence="6">
    <location>
        <begin position="28"/>
        <end position="49"/>
    </location>
</feature>
<dbReference type="Gene3D" id="1.10.3720.10">
    <property type="entry name" value="MetI-like"/>
    <property type="match status" value="1"/>
</dbReference>
<keyword evidence="4 6" id="KW-1133">Transmembrane helix</keyword>
<evidence type="ECO:0000313" key="9">
    <source>
        <dbReference type="Proteomes" id="UP000184363"/>
    </source>
</evidence>
<dbReference type="RefSeq" id="WP_073457312.1">
    <property type="nucleotide sequence ID" value="NZ_CALGVN010000008.1"/>
</dbReference>
<dbReference type="Proteomes" id="UP000184363">
    <property type="component" value="Unassembled WGS sequence"/>
</dbReference>
<sequence length="240" mass="24863">MNYLSWLFDPAHWVGPDAVIPARILEHLWYSGLAVLISVLIAVPLGAWIGHTGRGGTLVVGLGNGLRALPTLGLLVLLTLPFGTTLTGPLIALIVLAVPAVLAGTYSGIHNVDHAVVDAARGMGMRESAVLLRVELPNALPLILGGIRSAVLQVVATATIAAYVGLNGLGRLIFDGLAQRDFPQMIAGAVLVAVLAVVADLALAGLQRLVVSPGLQVNPSGVRSRARLHRRPDAAAVEPA</sequence>
<dbReference type="PROSITE" id="PS50928">
    <property type="entry name" value="ABC_TM1"/>
    <property type="match status" value="1"/>
</dbReference>
<evidence type="ECO:0000256" key="2">
    <source>
        <dbReference type="ARBA" id="ARBA00022448"/>
    </source>
</evidence>
<gene>
    <name evidence="8" type="ORF">SAMN05443637_10869</name>
</gene>
<feature type="domain" description="ABC transmembrane type-1" evidence="7">
    <location>
        <begin position="24"/>
        <end position="203"/>
    </location>
</feature>
<evidence type="ECO:0000256" key="3">
    <source>
        <dbReference type="ARBA" id="ARBA00022692"/>
    </source>
</evidence>
<protein>
    <submittedName>
        <fullName evidence="8">Osmoprotectant transport system permease protein</fullName>
    </submittedName>
</protein>
<evidence type="ECO:0000256" key="4">
    <source>
        <dbReference type="ARBA" id="ARBA00022989"/>
    </source>
</evidence>
<accession>A0A1M6TJA6</accession>
<keyword evidence="5 6" id="KW-0472">Membrane</keyword>
<comment type="subcellular location">
    <subcellularLocation>
        <location evidence="6">Cell membrane</location>
        <topology evidence="6">Multi-pass membrane protein</topology>
    </subcellularLocation>
    <subcellularLocation>
        <location evidence="1">Membrane</location>
        <topology evidence="1">Multi-pass membrane protein</topology>
    </subcellularLocation>
</comment>
<feature type="transmembrane region" description="Helical" evidence="6">
    <location>
        <begin position="90"/>
        <end position="109"/>
    </location>
</feature>
<feature type="transmembrane region" description="Helical" evidence="6">
    <location>
        <begin position="186"/>
        <end position="206"/>
    </location>
</feature>
<dbReference type="PANTHER" id="PTHR30177">
    <property type="entry name" value="GLYCINE BETAINE/L-PROLINE TRANSPORT SYSTEM PERMEASE PROTEIN PROW"/>
    <property type="match status" value="1"/>
</dbReference>
<evidence type="ECO:0000313" key="8">
    <source>
        <dbReference type="EMBL" id="SHK56838.1"/>
    </source>
</evidence>
<proteinExistence type="inferred from homology"/>
<evidence type="ECO:0000256" key="5">
    <source>
        <dbReference type="ARBA" id="ARBA00023136"/>
    </source>
</evidence>
<feature type="transmembrane region" description="Helical" evidence="6">
    <location>
        <begin position="154"/>
        <end position="174"/>
    </location>
</feature>
<dbReference type="EMBL" id="FRAP01000008">
    <property type="protein sequence ID" value="SHK56838.1"/>
    <property type="molecule type" value="Genomic_DNA"/>
</dbReference>
<evidence type="ECO:0000259" key="7">
    <source>
        <dbReference type="PROSITE" id="PS50928"/>
    </source>
</evidence>
<dbReference type="Pfam" id="PF00528">
    <property type="entry name" value="BPD_transp_1"/>
    <property type="match status" value="1"/>
</dbReference>
<dbReference type="GO" id="GO:0005886">
    <property type="term" value="C:plasma membrane"/>
    <property type="evidence" value="ECO:0007669"/>
    <property type="project" value="UniProtKB-SubCell"/>
</dbReference>
<dbReference type="SUPFAM" id="SSF161098">
    <property type="entry name" value="MetI-like"/>
    <property type="match status" value="1"/>
</dbReference>
<dbReference type="OrthoDB" id="5244012at2"/>
<evidence type="ECO:0000256" key="1">
    <source>
        <dbReference type="ARBA" id="ARBA00004141"/>
    </source>
</evidence>
<dbReference type="CDD" id="cd06261">
    <property type="entry name" value="TM_PBP2"/>
    <property type="match status" value="1"/>
</dbReference>
<dbReference type="GO" id="GO:0031460">
    <property type="term" value="P:glycine betaine transport"/>
    <property type="evidence" value="ECO:0007669"/>
    <property type="project" value="TreeGrafter"/>
</dbReference>
<dbReference type="InterPro" id="IPR035906">
    <property type="entry name" value="MetI-like_sf"/>
</dbReference>
<dbReference type="InterPro" id="IPR051204">
    <property type="entry name" value="ABC_transp_perm/SBD"/>
</dbReference>
<comment type="similarity">
    <text evidence="6">Belongs to the binding-protein-dependent transport system permease family.</text>
</comment>
<keyword evidence="9" id="KW-1185">Reference proteome</keyword>